<organism evidence="6 7">
    <name type="scientific">Alistipes shahii</name>
    <dbReference type="NCBI Taxonomy" id="328814"/>
    <lineage>
        <taxon>Bacteria</taxon>
        <taxon>Pseudomonadati</taxon>
        <taxon>Bacteroidota</taxon>
        <taxon>Bacteroidia</taxon>
        <taxon>Bacteroidales</taxon>
        <taxon>Rikenellaceae</taxon>
        <taxon>Alistipes</taxon>
    </lineage>
</organism>
<gene>
    <name evidence="6" type="ORF">F2Y07_11770</name>
</gene>
<dbReference type="InterPro" id="IPR035437">
    <property type="entry name" value="SNase_OB-fold_sf"/>
</dbReference>
<comment type="caution">
    <text evidence="6">The sequence shown here is derived from an EMBL/GenBank/DDBJ whole genome shotgun (WGS) entry which is preliminary data.</text>
</comment>
<dbReference type="Proteomes" id="UP000322658">
    <property type="component" value="Unassembled WGS sequence"/>
</dbReference>
<dbReference type="AlphaFoldDB" id="A0A5B3GKX2"/>
<feature type="transmembrane region" description="Helical" evidence="4">
    <location>
        <begin position="484"/>
        <end position="502"/>
    </location>
</feature>
<dbReference type="GO" id="GO:0004519">
    <property type="term" value="F:endonuclease activity"/>
    <property type="evidence" value="ECO:0007669"/>
    <property type="project" value="UniProtKB-KW"/>
</dbReference>
<accession>A0A5B3GKX2</accession>
<evidence type="ECO:0000313" key="6">
    <source>
        <dbReference type="EMBL" id="KAA2373952.1"/>
    </source>
</evidence>
<dbReference type="PANTHER" id="PTHR12302:SF3">
    <property type="entry name" value="SERINE_THREONINE-PROTEIN KINASE 31"/>
    <property type="match status" value="1"/>
</dbReference>
<sequence>MHEYSSVVRVLLLYFLTTFSVIASTLTGKVITVADGDTVTILDDAKTQHKIRLWGIDAPESKQDFGRRAKQALSDMIYLKNVRVEIEDKDRYERKVGKIYQDKIYINLEMVKKGLAWWYRQYAKQATDIQEAEKQARVNKIGIWSHENAMPPWEFRRIKQQPTATKQNAEIRYWVTLSSGRVHNSSCRWYQNSDGYFEKTPTGPNCKICGGSKTPASAIKKENDMSSFIPYAEPISDGNFVHQQDFIPEAEPIPGETIVYDDNYEQRMISSKKRNKLEREETDVILKKYMPNAINPCESQFSPDKINRQLFSAKNYCDNLENNEYLRDKDHNYTINFPTSKNDNHNSSTGLRTSYTGNIKKDKLHSELYSSAYKDSYPKKEYYERKNYNRFSACKSKTPNFVRDKIGFMFQGSFWSGAKEIVSIIALFFIYLCLLVNLFSKRDKIKCYMGEENCSQFLREIIARHKDYVTRFVKKIENKRFIKNKLIIISFIISSIIIISIFKGEKTPSMFLKIHFGVGMLFLIIVSSSVRMKDIYFYNFEKENKLFICFNIDDFINNPAYYKNIFDFNKYCFKNIDFNKNMVIKIEELIIYICLFRDERYYSSNIYGEKNVTTKHQRAEQVLKKLHSLYKE</sequence>
<dbReference type="GO" id="GO:0003676">
    <property type="term" value="F:nucleic acid binding"/>
    <property type="evidence" value="ECO:0007669"/>
    <property type="project" value="InterPro"/>
</dbReference>
<evidence type="ECO:0000256" key="2">
    <source>
        <dbReference type="ARBA" id="ARBA00022759"/>
    </source>
</evidence>
<evidence type="ECO:0000256" key="4">
    <source>
        <dbReference type="SAM" id="Phobius"/>
    </source>
</evidence>
<keyword evidence="4" id="KW-0472">Membrane</keyword>
<dbReference type="PROSITE" id="PS01123">
    <property type="entry name" value="TNASE_1"/>
    <property type="match status" value="1"/>
</dbReference>
<feature type="transmembrane region" description="Helical" evidence="4">
    <location>
        <begin position="514"/>
        <end position="532"/>
    </location>
</feature>
<name>A0A5B3GKX2_9BACT</name>
<keyword evidence="1" id="KW-0540">Nuclease</keyword>
<dbReference type="PROSITE" id="PS50830">
    <property type="entry name" value="TNASE_3"/>
    <property type="match status" value="1"/>
</dbReference>
<evidence type="ECO:0000256" key="3">
    <source>
        <dbReference type="ARBA" id="ARBA00022801"/>
    </source>
</evidence>
<dbReference type="Gene3D" id="2.40.50.90">
    <property type="match status" value="1"/>
</dbReference>
<dbReference type="GO" id="GO:0016787">
    <property type="term" value="F:hydrolase activity"/>
    <property type="evidence" value="ECO:0007669"/>
    <property type="project" value="UniProtKB-KW"/>
</dbReference>
<feature type="transmembrane region" description="Helical" evidence="4">
    <location>
        <begin position="421"/>
        <end position="439"/>
    </location>
</feature>
<reference evidence="6 7" key="1">
    <citation type="journal article" date="2019" name="Nat. Med.">
        <title>A library of human gut bacterial isolates paired with longitudinal multiomics data enables mechanistic microbiome research.</title>
        <authorList>
            <person name="Poyet M."/>
            <person name="Groussin M."/>
            <person name="Gibbons S.M."/>
            <person name="Avila-Pacheco J."/>
            <person name="Jiang X."/>
            <person name="Kearney S.M."/>
            <person name="Perrotta A.R."/>
            <person name="Berdy B."/>
            <person name="Zhao S."/>
            <person name="Lieberman T.D."/>
            <person name="Swanson P.K."/>
            <person name="Smith M."/>
            <person name="Roesemann S."/>
            <person name="Alexander J.E."/>
            <person name="Rich S.A."/>
            <person name="Livny J."/>
            <person name="Vlamakis H."/>
            <person name="Clish C."/>
            <person name="Bullock K."/>
            <person name="Deik A."/>
            <person name="Scott J."/>
            <person name="Pierce K.A."/>
            <person name="Xavier R.J."/>
            <person name="Alm E.J."/>
        </authorList>
    </citation>
    <scope>NUCLEOTIDE SEQUENCE [LARGE SCALE GENOMIC DNA]</scope>
    <source>
        <strain evidence="6 7">BIOML-A1</strain>
    </source>
</reference>
<dbReference type="EMBL" id="VVXJ01000029">
    <property type="protein sequence ID" value="KAA2373952.1"/>
    <property type="molecule type" value="Genomic_DNA"/>
</dbReference>
<dbReference type="PANTHER" id="PTHR12302">
    <property type="entry name" value="EBNA2 BINDING PROTEIN P100"/>
    <property type="match status" value="1"/>
</dbReference>
<evidence type="ECO:0000256" key="1">
    <source>
        <dbReference type="ARBA" id="ARBA00022722"/>
    </source>
</evidence>
<protein>
    <submittedName>
        <fullName evidence="6">Thermonuclease family protein</fullName>
    </submittedName>
</protein>
<dbReference type="SUPFAM" id="SSF50199">
    <property type="entry name" value="Staphylococcal nuclease"/>
    <property type="match status" value="1"/>
</dbReference>
<keyword evidence="4" id="KW-1133">Transmembrane helix</keyword>
<dbReference type="InterPro" id="IPR016071">
    <property type="entry name" value="Staphylococal_nuclease_OB-fold"/>
</dbReference>
<evidence type="ECO:0000259" key="5">
    <source>
        <dbReference type="PROSITE" id="PS50830"/>
    </source>
</evidence>
<dbReference type="Pfam" id="PF00565">
    <property type="entry name" value="SNase"/>
    <property type="match status" value="1"/>
</dbReference>
<keyword evidence="3" id="KW-0378">Hydrolase</keyword>
<keyword evidence="4" id="KW-0812">Transmembrane</keyword>
<dbReference type="InterPro" id="IPR002071">
    <property type="entry name" value="Thermonucl_AS"/>
</dbReference>
<dbReference type="SMART" id="SM00318">
    <property type="entry name" value="SNc"/>
    <property type="match status" value="1"/>
</dbReference>
<proteinExistence type="predicted"/>
<feature type="domain" description="TNase-like" evidence="5">
    <location>
        <begin position="24"/>
        <end position="146"/>
    </location>
</feature>
<keyword evidence="2" id="KW-0255">Endonuclease</keyword>
<dbReference type="CDD" id="cd00175">
    <property type="entry name" value="SNc"/>
    <property type="match status" value="1"/>
</dbReference>
<evidence type="ECO:0000313" key="7">
    <source>
        <dbReference type="Proteomes" id="UP000322658"/>
    </source>
</evidence>